<sequence>MKTNRFNLNTFKTNFMKTNLKSLAIIAFLGIFLHSCSSDDDATPALNAPEISDFEYGSGTDHSTDRVAYKGADIHLEATINAEATVSSITLVIHAHDVEPGEGEVEWDFEQVFTDANYLVINPTFHEHIDIPAAAPAGEYHIELLVTDVMGNSTEVEGHVQVLDPITISGFEMDESVVRGEDFHVEFMIDAVNGIHEVLVDVHGHDLPVGEGEEEWDFEGDFSEKYHELTEGEFHEHIDVPATAPVGEYHIIFTIEDEDGNTKEYETHIDVTA</sequence>
<dbReference type="AlphaFoldDB" id="A0A1G9U489"/>
<evidence type="ECO:0000313" key="1">
    <source>
        <dbReference type="EMBL" id="SDM54494.1"/>
    </source>
</evidence>
<evidence type="ECO:0000313" key="2">
    <source>
        <dbReference type="Proteomes" id="UP000199440"/>
    </source>
</evidence>
<gene>
    <name evidence="1" type="ORF">SAMN04488514_110100</name>
</gene>
<proteinExistence type="predicted"/>
<name>A0A1G9U489_9FLAO</name>
<accession>A0A1G9U489</accession>
<organism evidence="1 2">
    <name type="scientific">Kriegella aquimaris</name>
    <dbReference type="NCBI Taxonomy" id="192904"/>
    <lineage>
        <taxon>Bacteria</taxon>
        <taxon>Pseudomonadati</taxon>
        <taxon>Bacteroidota</taxon>
        <taxon>Flavobacteriia</taxon>
        <taxon>Flavobacteriales</taxon>
        <taxon>Flavobacteriaceae</taxon>
        <taxon>Kriegella</taxon>
    </lineage>
</organism>
<dbReference type="Pfam" id="PF15418">
    <property type="entry name" value="DUF4625"/>
    <property type="match status" value="2"/>
</dbReference>
<reference evidence="1 2" key="1">
    <citation type="submission" date="2016-10" db="EMBL/GenBank/DDBJ databases">
        <authorList>
            <person name="de Groot N.N."/>
        </authorList>
    </citation>
    <scope>NUCLEOTIDE SEQUENCE [LARGE SCALE GENOMIC DNA]</scope>
    <source>
        <strain evidence="1 2">DSM 19886</strain>
    </source>
</reference>
<keyword evidence="2" id="KW-1185">Reference proteome</keyword>
<dbReference type="EMBL" id="FNGV01000010">
    <property type="protein sequence ID" value="SDM54494.1"/>
    <property type="molecule type" value="Genomic_DNA"/>
</dbReference>
<dbReference type="InterPro" id="IPR027829">
    <property type="entry name" value="DUF4625"/>
</dbReference>
<dbReference type="Proteomes" id="UP000199440">
    <property type="component" value="Unassembled WGS sequence"/>
</dbReference>
<dbReference type="STRING" id="192904.SAMN04488514_110100"/>
<protein>
    <recommendedName>
        <fullName evidence="3">DUF4625 domain-containing protein</fullName>
    </recommendedName>
</protein>
<evidence type="ECO:0008006" key="3">
    <source>
        <dbReference type="Google" id="ProtNLM"/>
    </source>
</evidence>